<dbReference type="EMBL" id="DVJJ01000105">
    <property type="protein sequence ID" value="HIS65083.1"/>
    <property type="molecule type" value="Genomic_DNA"/>
</dbReference>
<keyword evidence="2" id="KW-0378">Hydrolase</keyword>
<dbReference type="GO" id="GO:0046872">
    <property type="term" value="F:metal ion binding"/>
    <property type="evidence" value="ECO:0007669"/>
    <property type="project" value="InterPro"/>
</dbReference>
<dbReference type="InterPro" id="IPR008334">
    <property type="entry name" value="5'-Nucleotdase_C"/>
</dbReference>
<dbReference type="AlphaFoldDB" id="A0A9D1FA26"/>
<feature type="chain" id="PRO_5039750048" evidence="2">
    <location>
        <begin position="29"/>
        <end position="713"/>
    </location>
</feature>
<organism evidence="5 6">
    <name type="scientific">Candidatus Avoscillospira avistercoris</name>
    <dbReference type="NCBI Taxonomy" id="2840707"/>
    <lineage>
        <taxon>Bacteria</taxon>
        <taxon>Bacillati</taxon>
        <taxon>Bacillota</taxon>
        <taxon>Clostridia</taxon>
        <taxon>Eubacteriales</taxon>
        <taxon>Oscillospiraceae</taxon>
        <taxon>Oscillospiraceae incertae sedis</taxon>
        <taxon>Candidatus Avoscillospira</taxon>
    </lineage>
</organism>
<proteinExistence type="inferred from homology"/>
<evidence type="ECO:0000313" key="6">
    <source>
        <dbReference type="Proteomes" id="UP000886741"/>
    </source>
</evidence>
<evidence type="ECO:0000259" key="4">
    <source>
        <dbReference type="Pfam" id="PF02872"/>
    </source>
</evidence>
<sequence length="713" mass="76434">MSKQRRNRILSAVLSAALVLSLSTTALAAETGEVHLTIIGTSDTHGNVWGYSYEDMKESTGDGLARVATYVNEVRAENPNTILVDAGDTIQGTIMTDDLYAKDTADHPVPAALNYMQYDAWVLGNHEFNFGVDNLNAIVDQAEMPVLAANVKNADGSYLTGAGYTIVERGGVKVAIIGVTTPNIPRWDGTKQGVADLTFEAMADAVSDCIDEIGSNADVIMVSAHAGLGAEYSTDGADAAQTILDQCPEVDVLQLGHTHTTYINNDGAIPVGETKNNAGEVIRYDLTLNSSKEITAATVETVSMKGVEPDQGLRNVPAIQNAQTKTVSFIQDNVLGHAAADFQPVNEINGLPEGRLQDTAVIDLIGTVQLENSGADVTAVALFKDTSDLKQGDLNYGNLFDIYKFPNVLYTVKVTGAEMKAYMEWAAACWNQWQPGDMNISFNPDKPGYLHDHFIGLNYEVNLSKPAGQRIENVTFQGKPLSDTQELTLCVNDYRFTGLKNEGIISGEKLWESSASVRDMLLVYLGQHDPLEPTVDNNWKITGVDLQKNNPQRAAYIEQINSGKLAVPYNKSINLNEANNVVVNGHLFSAASAVSSGLGDTTFFRLRDLAAAFQGTEAAFNVDWNGSVVLTRGGTYTGSTLPDRTEGSAITYATPTVLVDGKPVEISALYIEGNYYVSADTINTLLGTQATEQNGVLTLTVDLASDAGNGNAG</sequence>
<gene>
    <name evidence="5" type="ORF">IAA83_06910</name>
</gene>
<dbReference type="PANTHER" id="PTHR11575:SF6">
    <property type="entry name" value="2',3'-CYCLIC-NUCLEOTIDE 2'-PHOSPHODIESTERASE_3'-NUCLEOTIDASE"/>
    <property type="match status" value="1"/>
</dbReference>
<dbReference type="InterPro" id="IPR006146">
    <property type="entry name" value="5'-Nucleotdase_CS"/>
</dbReference>
<dbReference type="Gene3D" id="3.90.780.10">
    <property type="entry name" value="5'-Nucleotidase, C-terminal domain"/>
    <property type="match status" value="1"/>
</dbReference>
<feature type="domain" description="Calcineurin-like phosphoesterase" evidence="3">
    <location>
        <begin position="37"/>
        <end position="260"/>
    </location>
</feature>
<dbReference type="GO" id="GO:0000166">
    <property type="term" value="F:nucleotide binding"/>
    <property type="evidence" value="ECO:0007669"/>
    <property type="project" value="UniProtKB-KW"/>
</dbReference>
<dbReference type="Gene3D" id="3.60.21.10">
    <property type="match status" value="1"/>
</dbReference>
<comment type="similarity">
    <text evidence="2">Belongs to the 5'-nucleotidase family.</text>
</comment>
<dbReference type="Pfam" id="PF00149">
    <property type="entry name" value="Metallophos"/>
    <property type="match status" value="1"/>
</dbReference>
<dbReference type="SUPFAM" id="SSF55816">
    <property type="entry name" value="5'-nucleotidase (syn. UDP-sugar hydrolase), C-terminal domain"/>
    <property type="match status" value="1"/>
</dbReference>
<dbReference type="Pfam" id="PF02872">
    <property type="entry name" value="5_nucleotid_C"/>
    <property type="match status" value="1"/>
</dbReference>
<comment type="caution">
    <text evidence="5">The sequence shown here is derived from an EMBL/GenBank/DDBJ whole genome shotgun (WGS) entry which is preliminary data.</text>
</comment>
<dbReference type="GO" id="GO:0030288">
    <property type="term" value="C:outer membrane-bounded periplasmic space"/>
    <property type="evidence" value="ECO:0007669"/>
    <property type="project" value="TreeGrafter"/>
</dbReference>
<evidence type="ECO:0000256" key="1">
    <source>
        <dbReference type="ARBA" id="ARBA00022729"/>
    </source>
</evidence>
<dbReference type="Proteomes" id="UP000886741">
    <property type="component" value="Unassembled WGS sequence"/>
</dbReference>
<evidence type="ECO:0000259" key="3">
    <source>
        <dbReference type="Pfam" id="PF00149"/>
    </source>
</evidence>
<dbReference type="PROSITE" id="PS00786">
    <property type="entry name" value="5_NUCLEOTIDASE_2"/>
    <property type="match status" value="1"/>
</dbReference>
<dbReference type="InterPro" id="IPR029052">
    <property type="entry name" value="Metallo-depent_PP-like"/>
</dbReference>
<dbReference type="InterPro" id="IPR006179">
    <property type="entry name" value="5_nucleotidase/apyrase"/>
</dbReference>
<dbReference type="GO" id="GO:0016788">
    <property type="term" value="F:hydrolase activity, acting on ester bonds"/>
    <property type="evidence" value="ECO:0007669"/>
    <property type="project" value="InterPro"/>
</dbReference>
<accession>A0A9D1FA26</accession>
<feature type="signal peptide" evidence="2">
    <location>
        <begin position="1"/>
        <end position="28"/>
    </location>
</feature>
<reference evidence="5" key="2">
    <citation type="journal article" date="2021" name="PeerJ">
        <title>Extensive microbial diversity within the chicken gut microbiome revealed by metagenomics and culture.</title>
        <authorList>
            <person name="Gilroy R."/>
            <person name="Ravi A."/>
            <person name="Getino M."/>
            <person name="Pursley I."/>
            <person name="Horton D.L."/>
            <person name="Alikhan N.F."/>
            <person name="Baker D."/>
            <person name="Gharbi K."/>
            <person name="Hall N."/>
            <person name="Watson M."/>
            <person name="Adriaenssens E.M."/>
            <person name="Foster-Nyarko E."/>
            <person name="Jarju S."/>
            <person name="Secka A."/>
            <person name="Antonio M."/>
            <person name="Oren A."/>
            <person name="Chaudhuri R.R."/>
            <person name="La Ragione R."/>
            <person name="Hildebrand F."/>
            <person name="Pallen M.J."/>
        </authorList>
    </citation>
    <scope>NUCLEOTIDE SEQUENCE</scope>
    <source>
        <strain evidence="5">ChiBcec16-1751</strain>
    </source>
</reference>
<reference evidence="5" key="1">
    <citation type="submission" date="2020-10" db="EMBL/GenBank/DDBJ databases">
        <authorList>
            <person name="Gilroy R."/>
        </authorList>
    </citation>
    <scope>NUCLEOTIDE SEQUENCE</scope>
    <source>
        <strain evidence="5">ChiBcec16-1751</strain>
    </source>
</reference>
<dbReference type="GO" id="GO:0009166">
    <property type="term" value="P:nucleotide catabolic process"/>
    <property type="evidence" value="ECO:0007669"/>
    <property type="project" value="InterPro"/>
</dbReference>
<dbReference type="PRINTS" id="PR01607">
    <property type="entry name" value="APYRASEFAMLY"/>
</dbReference>
<dbReference type="SUPFAM" id="SSF56300">
    <property type="entry name" value="Metallo-dependent phosphatases"/>
    <property type="match status" value="1"/>
</dbReference>
<keyword evidence="1 2" id="KW-0732">Signal</keyword>
<protein>
    <submittedName>
        <fullName evidence="5">5'-nucleotidase C-terminal domain-containing protein</fullName>
    </submittedName>
</protein>
<dbReference type="PANTHER" id="PTHR11575">
    <property type="entry name" value="5'-NUCLEOTIDASE-RELATED"/>
    <property type="match status" value="1"/>
</dbReference>
<feature type="domain" description="5'-Nucleotidase C-terminal" evidence="4">
    <location>
        <begin position="352"/>
        <end position="500"/>
    </location>
</feature>
<evidence type="ECO:0000313" key="5">
    <source>
        <dbReference type="EMBL" id="HIS65083.1"/>
    </source>
</evidence>
<dbReference type="InterPro" id="IPR036907">
    <property type="entry name" value="5'-Nucleotdase_C_sf"/>
</dbReference>
<name>A0A9D1FA26_9FIRM</name>
<dbReference type="InterPro" id="IPR004843">
    <property type="entry name" value="Calcineurin-like_PHP"/>
</dbReference>
<keyword evidence="2" id="KW-0547">Nucleotide-binding</keyword>
<evidence type="ECO:0000256" key="2">
    <source>
        <dbReference type="RuleBase" id="RU362119"/>
    </source>
</evidence>